<accession>A0A3A3GFQ4</accession>
<proteinExistence type="predicted"/>
<feature type="domain" description="Methylamine utilisation protein MauE" evidence="6">
    <location>
        <begin position="3"/>
        <end position="124"/>
    </location>
</feature>
<evidence type="ECO:0000256" key="4">
    <source>
        <dbReference type="ARBA" id="ARBA00023136"/>
    </source>
</evidence>
<evidence type="ECO:0000256" key="2">
    <source>
        <dbReference type="ARBA" id="ARBA00022692"/>
    </source>
</evidence>
<dbReference type="EMBL" id="QYZD01000015">
    <property type="protein sequence ID" value="RJG22641.1"/>
    <property type="molecule type" value="Genomic_DNA"/>
</dbReference>
<protein>
    <recommendedName>
        <fullName evidence="6">Methylamine utilisation protein MauE domain-containing protein</fullName>
    </recommendedName>
</protein>
<feature type="transmembrane region" description="Helical" evidence="5">
    <location>
        <begin position="43"/>
        <end position="64"/>
    </location>
</feature>
<feature type="transmembrane region" description="Helical" evidence="5">
    <location>
        <begin position="70"/>
        <end position="87"/>
    </location>
</feature>
<dbReference type="AlphaFoldDB" id="A0A3A3GFQ4"/>
<organism evidence="7 8">
    <name type="scientific">Paenibacillus thiaminolyticus</name>
    <name type="common">Bacillus thiaminolyticus</name>
    <dbReference type="NCBI Taxonomy" id="49283"/>
    <lineage>
        <taxon>Bacteria</taxon>
        <taxon>Bacillati</taxon>
        <taxon>Bacillota</taxon>
        <taxon>Bacilli</taxon>
        <taxon>Bacillales</taxon>
        <taxon>Paenibacillaceae</taxon>
        <taxon>Paenibacillus</taxon>
    </lineage>
</organism>
<keyword evidence="3 5" id="KW-1133">Transmembrane helix</keyword>
<dbReference type="Proteomes" id="UP000266177">
    <property type="component" value="Unassembled WGS sequence"/>
</dbReference>
<dbReference type="GO" id="GO:0030416">
    <property type="term" value="P:methylamine metabolic process"/>
    <property type="evidence" value="ECO:0007669"/>
    <property type="project" value="InterPro"/>
</dbReference>
<keyword evidence="2 5" id="KW-0812">Transmembrane</keyword>
<dbReference type="InterPro" id="IPR009908">
    <property type="entry name" value="Methylamine_util_MauE"/>
</dbReference>
<evidence type="ECO:0000256" key="3">
    <source>
        <dbReference type="ARBA" id="ARBA00022989"/>
    </source>
</evidence>
<evidence type="ECO:0000259" key="6">
    <source>
        <dbReference type="Pfam" id="PF07291"/>
    </source>
</evidence>
<keyword evidence="4 5" id="KW-0472">Membrane</keyword>
<feature type="transmembrane region" description="Helical" evidence="5">
    <location>
        <begin position="135"/>
        <end position="152"/>
    </location>
</feature>
<name>A0A3A3GFQ4_PANTH</name>
<dbReference type="Pfam" id="PF07291">
    <property type="entry name" value="MauE"/>
    <property type="match status" value="1"/>
</dbReference>
<evidence type="ECO:0000256" key="1">
    <source>
        <dbReference type="ARBA" id="ARBA00004141"/>
    </source>
</evidence>
<gene>
    <name evidence="7" type="ORF">DQX05_17030</name>
</gene>
<dbReference type="GO" id="GO:0016020">
    <property type="term" value="C:membrane"/>
    <property type="evidence" value="ECO:0007669"/>
    <property type="project" value="UniProtKB-SubCell"/>
</dbReference>
<evidence type="ECO:0000313" key="8">
    <source>
        <dbReference type="Proteomes" id="UP000266177"/>
    </source>
</evidence>
<comment type="subcellular location">
    <subcellularLocation>
        <location evidence="1">Membrane</location>
        <topology evidence="1">Multi-pass membrane protein</topology>
    </subcellularLocation>
</comment>
<feature type="transmembrane region" description="Helical" evidence="5">
    <location>
        <begin position="6"/>
        <end position="23"/>
    </location>
</feature>
<sequence>MSLSIMLQFILSFIFALSVYSKLLDIQVFIQEVNSLRMFNKKLTVIAVYLLLVIEFSLVVFYIFDVFHVWRELVTIIVLSFFILILVKKKKIRLQGSCSCFGNNSILNKYPIQRNLILIMVSILNIKFKHVTFELVHSLILCLITLLLIILIDIRTTHKNMKVVRNVYGKF</sequence>
<evidence type="ECO:0000313" key="7">
    <source>
        <dbReference type="EMBL" id="RJG22641.1"/>
    </source>
</evidence>
<evidence type="ECO:0000256" key="5">
    <source>
        <dbReference type="SAM" id="Phobius"/>
    </source>
</evidence>
<reference evidence="7 8" key="1">
    <citation type="submission" date="2018-09" db="EMBL/GenBank/DDBJ databases">
        <title>Paenibacillus SK2017-BO5.</title>
        <authorList>
            <person name="Piskunova J.V."/>
            <person name="Dubiley S.A."/>
            <person name="Severinov K.V."/>
        </authorList>
    </citation>
    <scope>NUCLEOTIDE SEQUENCE [LARGE SCALE GENOMIC DNA]</scope>
    <source>
        <strain evidence="7 8">BO5</strain>
    </source>
</reference>
<comment type="caution">
    <text evidence="7">The sequence shown here is derived from an EMBL/GenBank/DDBJ whole genome shotgun (WGS) entry which is preliminary data.</text>
</comment>